<organism evidence="3 4">
    <name type="scientific">Aliikangiella coralliicola</name>
    <dbReference type="NCBI Taxonomy" id="2592383"/>
    <lineage>
        <taxon>Bacteria</taxon>
        <taxon>Pseudomonadati</taxon>
        <taxon>Pseudomonadota</taxon>
        <taxon>Gammaproteobacteria</taxon>
        <taxon>Oceanospirillales</taxon>
        <taxon>Pleioneaceae</taxon>
        <taxon>Aliikangiella</taxon>
    </lineage>
</organism>
<dbReference type="RefSeq" id="WP_142891834.1">
    <property type="nucleotide sequence ID" value="NZ_ML660160.1"/>
</dbReference>
<name>A0A545UJX2_9GAMM</name>
<protein>
    <submittedName>
        <fullName evidence="3">Porin</fullName>
    </submittedName>
</protein>
<feature type="signal peptide" evidence="1">
    <location>
        <begin position="1"/>
        <end position="20"/>
    </location>
</feature>
<evidence type="ECO:0000313" key="4">
    <source>
        <dbReference type="Proteomes" id="UP000315439"/>
    </source>
</evidence>
<proteinExistence type="predicted"/>
<feature type="chain" id="PRO_5021918969" evidence="1">
    <location>
        <begin position="21"/>
        <end position="182"/>
    </location>
</feature>
<evidence type="ECO:0000259" key="2">
    <source>
        <dbReference type="Pfam" id="PF13609"/>
    </source>
</evidence>
<reference evidence="3 4" key="1">
    <citation type="submission" date="2019-07" db="EMBL/GenBank/DDBJ databases">
        <title>Draft genome for Aliikangiella sp. M105.</title>
        <authorList>
            <person name="Wang G."/>
        </authorList>
    </citation>
    <scope>NUCLEOTIDE SEQUENCE [LARGE SCALE GENOMIC DNA]</scope>
    <source>
        <strain evidence="3 4">M105</strain>
    </source>
</reference>
<dbReference type="InterPro" id="IPR023614">
    <property type="entry name" value="Porin_dom_sf"/>
</dbReference>
<dbReference type="Proteomes" id="UP000315439">
    <property type="component" value="Unassembled WGS sequence"/>
</dbReference>
<dbReference type="SUPFAM" id="SSF56935">
    <property type="entry name" value="Porins"/>
    <property type="match status" value="1"/>
</dbReference>
<dbReference type="Gene3D" id="2.40.160.10">
    <property type="entry name" value="Porin"/>
    <property type="match status" value="1"/>
</dbReference>
<evidence type="ECO:0000313" key="3">
    <source>
        <dbReference type="EMBL" id="TQV89770.1"/>
    </source>
</evidence>
<dbReference type="EMBL" id="VIKS01000001">
    <property type="protein sequence ID" value="TQV89770.1"/>
    <property type="molecule type" value="Genomic_DNA"/>
</dbReference>
<dbReference type="OrthoDB" id="6103681at2"/>
<dbReference type="InterPro" id="IPR033900">
    <property type="entry name" value="Gram_neg_porin_domain"/>
</dbReference>
<evidence type="ECO:0000256" key="1">
    <source>
        <dbReference type="SAM" id="SignalP"/>
    </source>
</evidence>
<dbReference type="AlphaFoldDB" id="A0A545UJX2"/>
<feature type="domain" description="Porin" evidence="2">
    <location>
        <begin position="33"/>
        <end position="167"/>
    </location>
</feature>
<keyword evidence="4" id="KW-1185">Reference proteome</keyword>
<dbReference type="Pfam" id="PF13609">
    <property type="entry name" value="Porin_4"/>
    <property type="match status" value="1"/>
</dbReference>
<comment type="caution">
    <text evidence="3">The sequence shown here is derived from an EMBL/GenBank/DDBJ whole genome shotgun (WGS) entry which is preliminary data.</text>
</comment>
<accession>A0A545UJX2</accession>
<keyword evidence="1" id="KW-0732">Signal</keyword>
<gene>
    <name evidence="3" type="ORF">FLL46_02500</name>
</gene>
<sequence>MKKSLLTAAILSTLSFGAMAETPSFNFFEIGKTQLDVDGTSAEPDGYEFKWNYEFNDNVYLNLDYSKVDESNAELKMTNAGVGYKSEISNSSVVFVQLDWAKLENNAGFDEDGYRLGLGVRTNLTKNFEVKAVYERLDVDSDESDLYTLGGAYNFTDTLAVYADYTKESDFDQTSIGVRWSF</sequence>